<protein>
    <submittedName>
        <fullName evidence="2">Uncharacterized protein</fullName>
    </submittedName>
</protein>
<keyword evidence="1" id="KW-0812">Transmembrane</keyword>
<dbReference type="KEGG" id="nag:AArcMg_3331"/>
<accession>A0A346PUW8</accession>
<dbReference type="AlphaFoldDB" id="A0A346PUW8"/>
<name>A0A346PUW8_9EURY</name>
<keyword evidence="1" id="KW-1133">Transmembrane helix</keyword>
<proteinExistence type="predicted"/>
<evidence type="ECO:0000313" key="2">
    <source>
        <dbReference type="EMBL" id="AXR83313.1"/>
    </source>
</evidence>
<keyword evidence="3" id="KW-1185">Reference proteome</keyword>
<feature type="transmembrane region" description="Helical" evidence="1">
    <location>
        <begin position="21"/>
        <end position="40"/>
    </location>
</feature>
<reference evidence="3" key="1">
    <citation type="submission" date="2018-02" db="EMBL/GenBank/DDBJ databases">
        <title>Phenotypic and genomic properties of facultatively anaerobic sulfur-reducing natronoarchaea from hypersaline soda lakes.</title>
        <authorList>
            <person name="Sorokin D.Y."/>
            <person name="Kublanov I.V."/>
            <person name="Roman P."/>
            <person name="Sinninghe Damste J.S."/>
            <person name="Golyshin P.N."/>
            <person name="Rojo D."/>
            <person name="Ciordia S."/>
            <person name="Mena M.D.C."/>
            <person name="Ferrer M."/>
            <person name="Messina E."/>
            <person name="Smedile F."/>
            <person name="La Spada G."/>
            <person name="La Cono V."/>
            <person name="Yakimov M.M."/>
        </authorList>
    </citation>
    <scope>NUCLEOTIDE SEQUENCE [LARGE SCALE GENOMIC DNA]</scope>
    <source>
        <strain evidence="3">AArc-Mg</strain>
    </source>
</reference>
<sequence length="89" mass="9696">MSTPSGTELTTHDVANRLVGHLLLIGFVSVVLSFIAFFIVAPHGPLVYIAVALVNVAVLWLVVHAVFDAIDELLESKLERRLEDEGRSS</sequence>
<gene>
    <name evidence="2" type="ORF">AArcMg_3331</name>
</gene>
<feature type="transmembrane region" description="Helical" evidence="1">
    <location>
        <begin position="46"/>
        <end position="67"/>
    </location>
</feature>
<dbReference type="RefSeq" id="WP_117369766.1">
    <property type="nucleotide sequence ID" value="NZ_CP027033.1"/>
</dbReference>
<dbReference type="GeneID" id="37643823"/>
<dbReference type="OrthoDB" id="383813at2157"/>
<dbReference type="EMBL" id="CP027033">
    <property type="protein sequence ID" value="AXR83313.1"/>
    <property type="molecule type" value="Genomic_DNA"/>
</dbReference>
<evidence type="ECO:0000313" key="3">
    <source>
        <dbReference type="Proteomes" id="UP000258613"/>
    </source>
</evidence>
<organism evidence="2 3">
    <name type="scientific">Natrarchaeobaculum sulfurireducens</name>
    <dbReference type="NCBI Taxonomy" id="2044521"/>
    <lineage>
        <taxon>Archaea</taxon>
        <taxon>Methanobacteriati</taxon>
        <taxon>Methanobacteriota</taxon>
        <taxon>Stenosarchaea group</taxon>
        <taxon>Halobacteria</taxon>
        <taxon>Halobacteriales</taxon>
        <taxon>Natrialbaceae</taxon>
        <taxon>Natrarchaeobaculum</taxon>
    </lineage>
</organism>
<evidence type="ECO:0000256" key="1">
    <source>
        <dbReference type="SAM" id="Phobius"/>
    </source>
</evidence>
<keyword evidence="1" id="KW-0472">Membrane</keyword>
<dbReference type="Proteomes" id="UP000258613">
    <property type="component" value="Chromosome"/>
</dbReference>